<feature type="region of interest" description="Disordered" evidence="1">
    <location>
        <begin position="97"/>
        <end position="124"/>
    </location>
</feature>
<accession>A0AAQ3U933</accession>
<organism evidence="3 4">
    <name type="scientific">Paspalum notatum var. saurae</name>
    <dbReference type="NCBI Taxonomy" id="547442"/>
    <lineage>
        <taxon>Eukaryota</taxon>
        <taxon>Viridiplantae</taxon>
        <taxon>Streptophyta</taxon>
        <taxon>Embryophyta</taxon>
        <taxon>Tracheophyta</taxon>
        <taxon>Spermatophyta</taxon>
        <taxon>Magnoliopsida</taxon>
        <taxon>Liliopsida</taxon>
        <taxon>Poales</taxon>
        <taxon>Poaceae</taxon>
        <taxon>PACMAD clade</taxon>
        <taxon>Panicoideae</taxon>
        <taxon>Andropogonodae</taxon>
        <taxon>Paspaleae</taxon>
        <taxon>Paspalinae</taxon>
        <taxon>Paspalum</taxon>
    </lineage>
</organism>
<dbReference type="PANTHER" id="PTHR33065">
    <property type="entry name" value="OS07G0486400 PROTEIN"/>
    <property type="match status" value="1"/>
</dbReference>
<protein>
    <recommendedName>
        <fullName evidence="2">DUF6598 domain-containing protein</fullName>
    </recommendedName>
</protein>
<dbReference type="Pfam" id="PF20241">
    <property type="entry name" value="DUF6598"/>
    <property type="match status" value="1"/>
</dbReference>
<gene>
    <name evidence="3" type="ORF">U9M48_032304</name>
</gene>
<dbReference type="PANTHER" id="PTHR33065:SF95">
    <property type="entry name" value="OS07G0646300 PROTEIN"/>
    <property type="match status" value="1"/>
</dbReference>
<evidence type="ECO:0000256" key="1">
    <source>
        <dbReference type="SAM" id="MobiDB-lite"/>
    </source>
</evidence>
<evidence type="ECO:0000313" key="3">
    <source>
        <dbReference type="EMBL" id="WVZ85367.1"/>
    </source>
</evidence>
<evidence type="ECO:0000313" key="4">
    <source>
        <dbReference type="Proteomes" id="UP001341281"/>
    </source>
</evidence>
<dbReference type="AlphaFoldDB" id="A0AAQ3U933"/>
<reference evidence="3 4" key="1">
    <citation type="submission" date="2024-02" db="EMBL/GenBank/DDBJ databases">
        <title>High-quality chromosome-scale genome assembly of Pensacola bahiagrass (Paspalum notatum Flugge var. saurae).</title>
        <authorList>
            <person name="Vega J.M."/>
            <person name="Podio M."/>
            <person name="Orjuela J."/>
            <person name="Siena L.A."/>
            <person name="Pessino S.C."/>
            <person name="Combes M.C."/>
            <person name="Mariac C."/>
            <person name="Albertini E."/>
            <person name="Pupilli F."/>
            <person name="Ortiz J.P.A."/>
            <person name="Leblanc O."/>
        </authorList>
    </citation>
    <scope>NUCLEOTIDE SEQUENCE [LARGE SCALE GENOMIC DNA]</scope>
    <source>
        <strain evidence="3">R1</strain>
        <tissue evidence="3">Leaf</tissue>
    </source>
</reference>
<dbReference type="EMBL" id="CP144751">
    <property type="protein sequence ID" value="WVZ85367.1"/>
    <property type="molecule type" value="Genomic_DNA"/>
</dbReference>
<dbReference type="Proteomes" id="UP001341281">
    <property type="component" value="Chromosome 07"/>
</dbReference>
<keyword evidence="4" id="KW-1185">Reference proteome</keyword>
<proteinExistence type="predicted"/>
<feature type="domain" description="DUF6598" evidence="2">
    <location>
        <begin position="243"/>
        <end position="470"/>
    </location>
</feature>
<sequence>MDSALVNPVLIPLPRQAVTAEAVPPLSLIQTQILLRPSAATFPARMHRLSSPSRPLLSFMASATPPWWPPALARRFLPLMVPNPPVSRFPHEPRNMSMSHQVKGHEPGKKYRQPHADADNKHSAATQGMNNTEMIGVTSDVVAGDEIKDKDVCKITSNGEQEDEMSGTGEQWRVFPDGDYANNVYARSSHRDGSIYRGMWAWWKRDYRIADRNETRLEAMALTDPTDCIFIDGTCIRHRPRSMLQFFSLELANIHVEGGLAALYGYIAARDAVDPLLNYVVNFSREDPVIVEQGSLINMVGPKRGIDMCDFTLIEYDMRIKIGEQEKDDLQLIDGASIIGPSGSWEYPYTMRIAGDCGACVLTLARFEHAVEASVEVLISKVQSSFSLSLSCLTSGLDKEIRLFDGAIAESCGLKRSVVAVVVYSLIDLNFEVGALTSSSVQRHCSFEAKRHGYDTKEIMTDFALFSVKVTWSVLPRGT</sequence>
<feature type="compositionally biased region" description="Basic and acidic residues" evidence="1">
    <location>
        <begin position="103"/>
        <end position="122"/>
    </location>
</feature>
<dbReference type="InterPro" id="IPR046533">
    <property type="entry name" value="DUF6598"/>
</dbReference>
<name>A0AAQ3U933_PASNO</name>
<evidence type="ECO:0000259" key="2">
    <source>
        <dbReference type="Pfam" id="PF20241"/>
    </source>
</evidence>